<dbReference type="EMBL" id="AMCV02000017">
    <property type="protein sequence ID" value="TDZ20432.1"/>
    <property type="molecule type" value="Genomic_DNA"/>
</dbReference>
<comment type="caution">
    <text evidence="1">The sequence shown here is derived from an EMBL/GenBank/DDBJ whole genome shotgun (WGS) entry which is preliminary data.</text>
</comment>
<organism evidence="1 2">
    <name type="scientific">Colletotrichum orbiculare (strain 104-T / ATCC 96160 / CBS 514.97 / LARS 414 / MAFF 240422)</name>
    <name type="common">Cucumber anthracnose fungus</name>
    <name type="synonym">Colletotrichum lagenarium</name>
    <dbReference type="NCBI Taxonomy" id="1213857"/>
    <lineage>
        <taxon>Eukaryota</taxon>
        <taxon>Fungi</taxon>
        <taxon>Dikarya</taxon>
        <taxon>Ascomycota</taxon>
        <taxon>Pezizomycotina</taxon>
        <taxon>Sordariomycetes</taxon>
        <taxon>Hypocreomycetidae</taxon>
        <taxon>Glomerellales</taxon>
        <taxon>Glomerellaceae</taxon>
        <taxon>Colletotrichum</taxon>
        <taxon>Colletotrichum orbiculare species complex</taxon>
    </lineage>
</organism>
<evidence type="ECO:0008006" key="3">
    <source>
        <dbReference type="Google" id="ProtNLM"/>
    </source>
</evidence>
<sequence>MVSRGTADARVSQIPSASAPLALVDVMPPEEIFAGGDLAIDLLDDAKKRVAAFRVSAPVLQLASTVFSEWIDNDPTIREHRTFTIENANWHPNVLRCILSLLHHTNIEKYKSLTMVSLALVSDCSLNMGLNKALDPWISR</sequence>
<reference evidence="2" key="1">
    <citation type="journal article" date="2013" name="New Phytol.">
        <title>Comparative genomic and transcriptomic analyses reveal the hemibiotrophic stage shift of Colletotrichum fungi.</title>
        <authorList>
            <person name="Gan P."/>
            <person name="Ikeda K."/>
            <person name="Irieda H."/>
            <person name="Narusaka M."/>
            <person name="O'Connell R.J."/>
            <person name="Narusaka Y."/>
            <person name="Takano Y."/>
            <person name="Kubo Y."/>
            <person name="Shirasu K."/>
        </authorList>
    </citation>
    <scope>NUCLEOTIDE SEQUENCE [LARGE SCALE GENOMIC DNA]</scope>
    <source>
        <strain evidence="2">104-T / ATCC 96160 / CBS 514.97 / LARS 414 / MAFF 240422</strain>
    </source>
</reference>
<dbReference type="Proteomes" id="UP000014480">
    <property type="component" value="Unassembled WGS sequence"/>
</dbReference>
<name>A0A484FR04_COLOR</name>
<accession>A0A484FR04</accession>
<keyword evidence="2" id="KW-1185">Reference proteome</keyword>
<proteinExistence type="predicted"/>
<reference evidence="2" key="2">
    <citation type="journal article" date="2019" name="Mol. Plant Microbe Interact.">
        <title>Genome sequence resources for four phytopathogenic fungi from the Colletotrichum orbiculare species complex.</title>
        <authorList>
            <person name="Gan P."/>
            <person name="Tsushima A."/>
            <person name="Narusaka M."/>
            <person name="Narusaka Y."/>
            <person name="Takano Y."/>
            <person name="Kubo Y."/>
            <person name="Shirasu K."/>
        </authorList>
    </citation>
    <scope>GENOME REANNOTATION</scope>
    <source>
        <strain evidence="2">104-T / ATCC 96160 / CBS 514.97 / LARS 414 / MAFF 240422</strain>
    </source>
</reference>
<dbReference type="AlphaFoldDB" id="A0A484FR04"/>
<dbReference type="OrthoDB" id="4841985at2759"/>
<evidence type="ECO:0000313" key="1">
    <source>
        <dbReference type="EMBL" id="TDZ20432.1"/>
    </source>
</evidence>
<evidence type="ECO:0000313" key="2">
    <source>
        <dbReference type="Proteomes" id="UP000014480"/>
    </source>
</evidence>
<gene>
    <name evidence="1" type="ORF">Cob_v006498</name>
</gene>
<protein>
    <recommendedName>
        <fullName evidence="3">BTB domain-containing protein</fullName>
    </recommendedName>
</protein>